<comment type="caution">
    <text evidence="1">The sequence shown here is derived from an EMBL/GenBank/DDBJ whole genome shotgun (WGS) entry which is preliminary data.</text>
</comment>
<keyword evidence="2" id="KW-1185">Reference proteome</keyword>
<proteinExistence type="predicted"/>
<gene>
    <name evidence="1" type="ORF">X943_003798</name>
</gene>
<reference evidence="1" key="1">
    <citation type="journal article" date="2014" name="Nucleic Acids Res.">
        <title>The evolutionary dynamics of variant antigen genes in Babesia reveal a history of genomic innovation underlying host-parasite interaction.</title>
        <authorList>
            <person name="Jackson A.P."/>
            <person name="Otto T.D."/>
            <person name="Darby A."/>
            <person name="Ramaprasad A."/>
            <person name="Xia D."/>
            <person name="Echaide I.E."/>
            <person name="Farber M."/>
            <person name="Gahlot S."/>
            <person name="Gamble J."/>
            <person name="Gupta D."/>
            <person name="Gupta Y."/>
            <person name="Jackson L."/>
            <person name="Malandrin L."/>
            <person name="Malas T.B."/>
            <person name="Moussa E."/>
            <person name="Nair M."/>
            <person name="Reid A.J."/>
            <person name="Sanders M."/>
            <person name="Sharma J."/>
            <person name="Tracey A."/>
            <person name="Quail M.A."/>
            <person name="Weir W."/>
            <person name="Wastling J.M."/>
            <person name="Hall N."/>
            <person name="Willadsen P."/>
            <person name="Lingelbach K."/>
            <person name="Shiels B."/>
            <person name="Tait A."/>
            <person name="Berriman M."/>
            <person name="Allred D.R."/>
            <person name="Pain A."/>
        </authorList>
    </citation>
    <scope>NUCLEOTIDE SEQUENCE</scope>
    <source>
        <strain evidence="1">1802A</strain>
    </source>
</reference>
<dbReference type="Proteomes" id="UP001195914">
    <property type="component" value="Unassembled WGS sequence"/>
</dbReference>
<dbReference type="AlphaFoldDB" id="A0AAD9LIA0"/>
<evidence type="ECO:0000313" key="2">
    <source>
        <dbReference type="Proteomes" id="UP001195914"/>
    </source>
</evidence>
<accession>A0AAD9LIA0</accession>
<protein>
    <submittedName>
        <fullName evidence="1">Uncharacterized protein</fullName>
    </submittedName>
</protein>
<dbReference type="EMBL" id="JAHBMH010000033">
    <property type="protein sequence ID" value="KAK1937673.1"/>
    <property type="molecule type" value="Genomic_DNA"/>
</dbReference>
<evidence type="ECO:0000313" key="1">
    <source>
        <dbReference type="EMBL" id="KAK1937673.1"/>
    </source>
</evidence>
<sequence length="740" mass="83807">MEETEVQQGLPSDLPQTSLTPFSIVKKELTSTSEESTLHLADLKGDDNIPGASAQRKASDDLMSIASIETQPPINYHQFNKVYQPTEYAYEPEKQFGGYGAYYQNCYGLDSSWPYTCPTSIDNTQVSNQSLTVDLQQSHYAGGVKKSIKYEQDNQGKAPAMEQRDYQKQEQVVVNSTNPIDCAPKKVVAVNPVILVDKVERSLIVRWYENGIRREQRISYKKYGNAKAQERAEILISKLLAGSTFDQLYPEKGPPILTIFENAGEYKVSLTRDRTLREWRVDWVNNNGTKMRARWSCKKVGNEEAKKRAEAFANSLLQGKFNLRLLHKATGTRLSRNDMKYNTVLNEFDYPKQHLFVADDAKERHGVSGEYREAPAKIRNTGNPDIVRKKTARATNRKKKARHEYFAGLGNPPMDYVHMPPDVSFPGFFPMYPEDCESSNSLLGRSYDSMPGCGDNLLAPNWQTWPSVAQNLDYGVGGEWDYGDPSLDYRRFNPMYDLPPTNFMNQMDWMSNSCMMKYMPTGVDAPMSTAELNEEPHHDIQHPNGPFYPYYHQEASLCYPDSTATQDQLGLSGSYFDLDFMNGDNQNTQSQCSYMSPQWTQPEANVAECNQGLQSAMTLTTDTTVVSSSTHPKDGAHQKLDGDVMNAQRELEQQPTMVTGMPLWPTFGNMQMNEMPMNNMKLPQEYNIATLPTTYANDSFEYLASKAMEAANCDDGSKDCFKDRHQMSETHGFYTSANMQ</sequence>
<reference evidence="1" key="2">
    <citation type="submission" date="2021-05" db="EMBL/GenBank/DDBJ databases">
        <authorList>
            <person name="Pain A."/>
        </authorList>
    </citation>
    <scope>NUCLEOTIDE SEQUENCE</scope>
    <source>
        <strain evidence="1">1802A</strain>
    </source>
</reference>
<organism evidence="1 2">
    <name type="scientific">Babesia divergens</name>
    <dbReference type="NCBI Taxonomy" id="32595"/>
    <lineage>
        <taxon>Eukaryota</taxon>
        <taxon>Sar</taxon>
        <taxon>Alveolata</taxon>
        <taxon>Apicomplexa</taxon>
        <taxon>Aconoidasida</taxon>
        <taxon>Piroplasmida</taxon>
        <taxon>Babesiidae</taxon>
        <taxon>Babesia</taxon>
    </lineage>
</organism>
<name>A0AAD9LIA0_BABDI</name>